<dbReference type="InterPro" id="IPR000415">
    <property type="entry name" value="Nitroreductase-like"/>
</dbReference>
<gene>
    <name evidence="1" type="ORF">EHS11_19435</name>
</gene>
<protein>
    <recommendedName>
        <fullName evidence="3">Nitroreductase domain-containing protein</fullName>
    </recommendedName>
</protein>
<dbReference type="NCBIfam" id="NF047509">
    <property type="entry name" value="Rv3131_FMN_oxido"/>
    <property type="match status" value="1"/>
</dbReference>
<accession>A0A4R9LL95</accession>
<dbReference type="AlphaFoldDB" id="A0A4R9LL95"/>
<evidence type="ECO:0000313" key="2">
    <source>
        <dbReference type="Proteomes" id="UP000298264"/>
    </source>
</evidence>
<evidence type="ECO:0000313" key="1">
    <source>
        <dbReference type="EMBL" id="TGN06527.1"/>
    </source>
</evidence>
<dbReference type="RefSeq" id="WP_135766047.1">
    <property type="nucleotide sequence ID" value="NZ_RQHV01000066.1"/>
</dbReference>
<dbReference type="Gene3D" id="3.40.109.10">
    <property type="entry name" value="NADH Oxidase"/>
    <property type="match status" value="1"/>
</dbReference>
<dbReference type="Proteomes" id="UP000298264">
    <property type="component" value="Unassembled WGS sequence"/>
</dbReference>
<dbReference type="EMBL" id="RQHV01000066">
    <property type="protein sequence ID" value="TGN06527.1"/>
    <property type="molecule type" value="Genomic_DNA"/>
</dbReference>
<proteinExistence type="predicted"/>
<dbReference type="Gene3D" id="3.40.109.30">
    <property type="entry name" value="putative nitroreductase (tm1586), domain 2"/>
    <property type="match status" value="1"/>
</dbReference>
<dbReference type="OrthoDB" id="5149792at2"/>
<dbReference type="GO" id="GO:0016491">
    <property type="term" value="F:oxidoreductase activity"/>
    <property type="evidence" value="ECO:0007669"/>
    <property type="project" value="InterPro"/>
</dbReference>
<organism evidence="1 2">
    <name type="scientific">Leptospira ilyithenensis</name>
    <dbReference type="NCBI Taxonomy" id="2484901"/>
    <lineage>
        <taxon>Bacteria</taxon>
        <taxon>Pseudomonadati</taxon>
        <taxon>Spirochaetota</taxon>
        <taxon>Spirochaetia</taxon>
        <taxon>Leptospirales</taxon>
        <taxon>Leptospiraceae</taxon>
        <taxon>Leptospira</taxon>
    </lineage>
</organism>
<reference evidence="1" key="1">
    <citation type="journal article" date="2019" name="PLoS Negl. Trop. Dis.">
        <title>Revisiting the worldwide diversity of Leptospira species in the environment.</title>
        <authorList>
            <person name="Vincent A.T."/>
            <person name="Schiettekatte O."/>
            <person name="Bourhy P."/>
            <person name="Veyrier F.J."/>
            <person name="Picardeau M."/>
        </authorList>
    </citation>
    <scope>NUCLEOTIDE SEQUENCE [LARGE SCALE GENOMIC DNA]</scope>
    <source>
        <strain evidence="1">201400974</strain>
    </source>
</reference>
<sequence>MNHPFFSRKKFIFKVFQTSAIFSLSPVLGKLYAYGKEESQIFRQDPFLYAENIGLKKPIEKIILTATIAPNSHNTQPWRIKIESDSSFLLYGDDKRTLPAIDPINRQFYHTQGTYLELAKLAADALGYDSKISLFPKGIPSAKQMNVLPVAGFQISPIKQRTQDSLFLSLPKRQMNRSEYSGDWITEDESKELRNLTNPNSIQLKFILGEDQIQSYLPFLIDSFAMETNLKAQNEVTRVWFRKESEDVYSKRDGLSLEGNGVSGIKAWIAKKFFLDLSYEGWHSEASKNASIELFKSQAKSSKGLVLFISKGNDDAKEWIRTGMDFMRFSLAAAGKNLAFHTMNQALEDYPESLGFYNEIKSKLGLQKKERIQLLGRLGRSDYHYESPRRDLKEILI</sequence>
<dbReference type="SUPFAM" id="SSF55469">
    <property type="entry name" value="FMN-dependent nitroreductase-like"/>
    <property type="match status" value="1"/>
</dbReference>
<keyword evidence="2" id="KW-1185">Reference proteome</keyword>
<evidence type="ECO:0008006" key="3">
    <source>
        <dbReference type="Google" id="ProtNLM"/>
    </source>
</evidence>
<name>A0A4R9LL95_9LEPT</name>
<comment type="caution">
    <text evidence="1">The sequence shown here is derived from an EMBL/GenBank/DDBJ whole genome shotgun (WGS) entry which is preliminary data.</text>
</comment>